<dbReference type="PROSITE" id="PS00059">
    <property type="entry name" value="ADH_ZINC"/>
    <property type="match status" value="1"/>
</dbReference>
<dbReference type="PANTHER" id="PTHR42813">
    <property type="entry name" value="ZINC-TYPE ALCOHOL DEHYDROGENASE-LIKE"/>
    <property type="match status" value="1"/>
</dbReference>
<feature type="compositionally biased region" description="Polar residues" evidence="5">
    <location>
        <begin position="16"/>
        <end position="27"/>
    </location>
</feature>
<dbReference type="Pfam" id="PF08240">
    <property type="entry name" value="ADH_N"/>
    <property type="match status" value="1"/>
</dbReference>
<reference evidence="7 8" key="1">
    <citation type="submission" date="2016-07" db="EMBL/GenBank/DDBJ databases">
        <title>Pervasive Adenine N6-methylation of Active Genes in Fungi.</title>
        <authorList>
            <consortium name="DOE Joint Genome Institute"/>
            <person name="Mondo S.J."/>
            <person name="Dannebaum R.O."/>
            <person name="Kuo R.C."/>
            <person name="Labutti K."/>
            <person name="Haridas S."/>
            <person name="Kuo A."/>
            <person name="Salamov A."/>
            <person name="Ahrendt S.R."/>
            <person name="Lipzen A."/>
            <person name="Sullivan W."/>
            <person name="Andreopoulos W.B."/>
            <person name="Clum A."/>
            <person name="Lindquist E."/>
            <person name="Daum C."/>
            <person name="Ramamoorthy G.K."/>
            <person name="Gryganskyi A."/>
            <person name="Culley D."/>
            <person name="Magnuson J.K."/>
            <person name="James T.Y."/>
            <person name="O'Malley M.A."/>
            <person name="Stajich J.E."/>
            <person name="Spatafora J.W."/>
            <person name="Visel A."/>
            <person name="Grigoriev I.V."/>
        </authorList>
    </citation>
    <scope>NUCLEOTIDE SEQUENCE [LARGE SCALE GENOMIC DNA]</scope>
    <source>
        <strain evidence="7 8">62-1032</strain>
    </source>
</reference>
<dbReference type="GO" id="GO:0016491">
    <property type="term" value="F:oxidoreductase activity"/>
    <property type="evidence" value="ECO:0007669"/>
    <property type="project" value="UniProtKB-KW"/>
</dbReference>
<dbReference type="InParanoid" id="A0A1Y2DZM6"/>
<evidence type="ECO:0000256" key="4">
    <source>
        <dbReference type="ARBA" id="ARBA00023002"/>
    </source>
</evidence>
<dbReference type="STRING" id="106004.A0A1Y2DZM6"/>
<dbReference type="SUPFAM" id="SSF50129">
    <property type="entry name" value="GroES-like"/>
    <property type="match status" value="1"/>
</dbReference>
<comment type="caution">
    <text evidence="7">The sequence shown here is derived from an EMBL/GenBank/DDBJ whole genome shotgun (WGS) entry which is preliminary data.</text>
</comment>
<dbReference type="InterPro" id="IPR002328">
    <property type="entry name" value="ADH_Zn_CS"/>
</dbReference>
<evidence type="ECO:0000259" key="6">
    <source>
        <dbReference type="Pfam" id="PF08240"/>
    </source>
</evidence>
<dbReference type="InterPro" id="IPR036291">
    <property type="entry name" value="NAD(P)-bd_dom_sf"/>
</dbReference>
<proteinExistence type="predicted"/>
<evidence type="ECO:0000313" key="8">
    <source>
        <dbReference type="Proteomes" id="UP000193467"/>
    </source>
</evidence>
<name>A0A1Y2DZM6_9BASI</name>
<dbReference type="CDD" id="cd08283">
    <property type="entry name" value="FDH_like_1"/>
    <property type="match status" value="1"/>
</dbReference>
<accession>A0A1Y2DZM6</accession>
<dbReference type="GO" id="GO:0008270">
    <property type="term" value="F:zinc ion binding"/>
    <property type="evidence" value="ECO:0007669"/>
    <property type="project" value="InterPro"/>
</dbReference>
<evidence type="ECO:0000256" key="1">
    <source>
        <dbReference type="ARBA" id="ARBA00001947"/>
    </source>
</evidence>
<dbReference type="Proteomes" id="UP000193467">
    <property type="component" value="Unassembled WGS sequence"/>
</dbReference>
<gene>
    <name evidence="7" type="ORF">BCR35DRAFT_308634</name>
</gene>
<dbReference type="PANTHER" id="PTHR42813:SF1">
    <property type="entry name" value="DEHYDROGENASE, PUTATIVE (AFU_ORTHOLOGUE AFUA_5G03930)-RELATED"/>
    <property type="match status" value="1"/>
</dbReference>
<evidence type="ECO:0000256" key="5">
    <source>
        <dbReference type="SAM" id="MobiDB-lite"/>
    </source>
</evidence>
<dbReference type="Gene3D" id="3.40.50.720">
    <property type="entry name" value="NAD(P)-binding Rossmann-like Domain"/>
    <property type="match status" value="1"/>
</dbReference>
<dbReference type="InterPro" id="IPR013154">
    <property type="entry name" value="ADH-like_N"/>
</dbReference>
<dbReference type="Gene3D" id="3.90.180.10">
    <property type="entry name" value="Medium-chain alcohol dehydrogenases, catalytic domain"/>
    <property type="match status" value="1"/>
</dbReference>
<dbReference type="SUPFAM" id="SSF51735">
    <property type="entry name" value="NAD(P)-binding Rossmann-fold domains"/>
    <property type="match status" value="1"/>
</dbReference>
<dbReference type="InterPro" id="IPR011032">
    <property type="entry name" value="GroES-like_sf"/>
</dbReference>
<evidence type="ECO:0000256" key="2">
    <source>
        <dbReference type="ARBA" id="ARBA00022723"/>
    </source>
</evidence>
<keyword evidence="3" id="KW-0862">Zinc</keyword>
<dbReference type="EMBL" id="MCGR01000065">
    <property type="protein sequence ID" value="ORY64738.1"/>
    <property type="molecule type" value="Genomic_DNA"/>
</dbReference>
<evidence type="ECO:0000313" key="7">
    <source>
        <dbReference type="EMBL" id="ORY64738.1"/>
    </source>
</evidence>
<keyword evidence="2" id="KW-0479">Metal-binding</keyword>
<evidence type="ECO:0000256" key="3">
    <source>
        <dbReference type="ARBA" id="ARBA00022833"/>
    </source>
</evidence>
<dbReference type="OrthoDB" id="3941538at2759"/>
<protein>
    <submittedName>
        <fullName evidence="7">GroES-like protein</fullName>
    </submittedName>
</protein>
<keyword evidence="4" id="KW-0560">Oxidoreductase</keyword>
<comment type="cofactor">
    <cofactor evidence="1">
        <name>Zn(2+)</name>
        <dbReference type="ChEBI" id="CHEBI:29105"/>
    </cofactor>
</comment>
<organism evidence="7 8">
    <name type="scientific">Leucosporidium creatinivorum</name>
    <dbReference type="NCBI Taxonomy" id="106004"/>
    <lineage>
        <taxon>Eukaryota</taxon>
        <taxon>Fungi</taxon>
        <taxon>Dikarya</taxon>
        <taxon>Basidiomycota</taxon>
        <taxon>Pucciniomycotina</taxon>
        <taxon>Microbotryomycetes</taxon>
        <taxon>Leucosporidiales</taxon>
        <taxon>Leucosporidium</taxon>
    </lineage>
</organism>
<feature type="region of interest" description="Disordered" evidence="5">
    <location>
        <begin position="15"/>
        <end position="35"/>
    </location>
</feature>
<keyword evidence="8" id="KW-1185">Reference proteome</keyword>
<sequence>MNAAANALQSVLGDTPASTQHFANPSNDPGKFADPSGAKMQALVWHGKNDVRIDEVAKPRIVDPTDVLVKVTGSTVCGSDLHLLHGAIIQLKSGDILGHEYMGVVEEVGSKITKVKPGDRVVASFNIACGNCYACSKKLSSICPNVNTSSVQQEMYGNQSSGFVGYSHFTGGFAGGQSEYVRMPFGDANLLKIPEGVPDETALYLSDVLVTSYHQVMDSGVKEGDIVGIWGLGAIGLLAAKWALLKGASRIIAIDNVQWRLDNVQAKLGPKVELLNYDEFKNVPKRLNELTAPGTHGLDATRPAGIDVALECAAGEYAKGWGHTIEMAVGLETDTSEILNEMIMAVVPFGTVGITGVYAGYTNHFNIGAVMEKGVRLIGNGQAPVHKWWEEILNDYLIPGKLDPRELILTHRIPLEDVPKCYTQMDKHENGIVKTFVETKFSSPPSAGAPPSTRL</sequence>
<dbReference type="AlphaFoldDB" id="A0A1Y2DZM6"/>
<feature type="domain" description="Alcohol dehydrogenase-like N-terminal" evidence="6">
    <location>
        <begin position="64"/>
        <end position="194"/>
    </location>
</feature>